<dbReference type="STRING" id="1227484.C471_03623"/>
<dbReference type="AlphaFoldDB" id="M0E433"/>
<feature type="transmembrane region" description="Helical" evidence="2">
    <location>
        <begin position="197"/>
        <end position="219"/>
    </location>
</feature>
<keyword evidence="2" id="KW-0472">Membrane</keyword>
<evidence type="ECO:0000313" key="3">
    <source>
        <dbReference type="EMBL" id="ELZ42516.1"/>
    </source>
</evidence>
<feature type="compositionally biased region" description="Acidic residues" evidence="1">
    <location>
        <begin position="47"/>
        <end position="57"/>
    </location>
</feature>
<dbReference type="Proteomes" id="UP000011514">
    <property type="component" value="Unassembled WGS sequence"/>
</dbReference>
<gene>
    <name evidence="3" type="ORF">C471_03623</name>
</gene>
<evidence type="ECO:0000313" key="4">
    <source>
        <dbReference type="Proteomes" id="UP000011514"/>
    </source>
</evidence>
<dbReference type="RefSeq" id="WP_004046649.1">
    <property type="nucleotide sequence ID" value="NZ_AOJE01000011.1"/>
</dbReference>
<proteinExistence type="predicted"/>
<keyword evidence="2" id="KW-0812">Transmembrane</keyword>
<dbReference type="OrthoDB" id="328660at2157"/>
<evidence type="ECO:0000256" key="1">
    <source>
        <dbReference type="SAM" id="MobiDB-lite"/>
    </source>
</evidence>
<dbReference type="PATRIC" id="fig|1227484.4.peg.739"/>
<keyword evidence="4" id="KW-1185">Reference proteome</keyword>
<name>M0E433_9EURY</name>
<sequence>MPDRPSGGGEETEPSIDPEQTTVDAERGVDAGAAAGDDAGPAAGGDVDGEGATEVDDEVRRRLREAYLNDADRELIVTGVRSADEEVVVEFRTPHGDATHTERFPAPRHGSLAESEAFLAFLEAAGVSPLDVDEVVGARVPATYEGDGWRLDESYLPDAATEARDGDAERGTTGESDAGGPRSTLERSREWLWTYRYWLFAAALIGGELLFVALVIALFT</sequence>
<keyword evidence="2" id="KW-1133">Transmembrane helix</keyword>
<dbReference type="EMBL" id="AOJE01000011">
    <property type="protein sequence ID" value="ELZ42516.1"/>
    <property type="molecule type" value="Genomic_DNA"/>
</dbReference>
<feature type="compositionally biased region" description="Low complexity" evidence="1">
    <location>
        <begin position="30"/>
        <end position="45"/>
    </location>
</feature>
<comment type="caution">
    <text evidence="3">The sequence shown here is derived from an EMBL/GenBank/DDBJ whole genome shotgun (WGS) entry which is preliminary data.</text>
</comment>
<reference evidence="3 4" key="1">
    <citation type="journal article" date="2014" name="PLoS Genet.">
        <title>Phylogenetically driven sequencing of extremely halophilic archaea reveals strategies for static and dynamic osmo-response.</title>
        <authorList>
            <person name="Becker E.A."/>
            <person name="Seitzer P.M."/>
            <person name="Tritt A."/>
            <person name="Larsen D."/>
            <person name="Krusor M."/>
            <person name="Yao A.I."/>
            <person name="Wu D."/>
            <person name="Madern D."/>
            <person name="Eisen J.A."/>
            <person name="Darling A.E."/>
            <person name="Facciotti M.T."/>
        </authorList>
    </citation>
    <scope>NUCLEOTIDE SEQUENCE [LARGE SCALE GENOMIC DNA]</scope>
    <source>
        <strain evidence="3 4">DSM 1137</strain>
    </source>
</reference>
<organism evidence="3 4">
    <name type="scientific">Halorubrum saccharovorum DSM 1137</name>
    <dbReference type="NCBI Taxonomy" id="1227484"/>
    <lineage>
        <taxon>Archaea</taxon>
        <taxon>Methanobacteriati</taxon>
        <taxon>Methanobacteriota</taxon>
        <taxon>Stenosarchaea group</taxon>
        <taxon>Halobacteria</taxon>
        <taxon>Halobacteriales</taxon>
        <taxon>Haloferacaceae</taxon>
        <taxon>Halorubrum</taxon>
    </lineage>
</organism>
<feature type="region of interest" description="Disordered" evidence="1">
    <location>
        <begin position="160"/>
        <end position="183"/>
    </location>
</feature>
<accession>M0E433</accession>
<feature type="compositionally biased region" description="Basic and acidic residues" evidence="1">
    <location>
        <begin position="161"/>
        <end position="172"/>
    </location>
</feature>
<evidence type="ECO:0000256" key="2">
    <source>
        <dbReference type="SAM" id="Phobius"/>
    </source>
</evidence>
<protein>
    <submittedName>
        <fullName evidence="3">Uncharacterized protein</fullName>
    </submittedName>
</protein>
<feature type="region of interest" description="Disordered" evidence="1">
    <location>
        <begin position="1"/>
        <end position="57"/>
    </location>
</feature>